<dbReference type="InterPro" id="IPR010546">
    <property type="entry name" value="DUF1120"/>
</dbReference>
<comment type="caution">
    <text evidence="2">The sequence shown here is derived from an EMBL/GenBank/DDBJ whole genome shotgun (WGS) entry which is preliminary data.</text>
</comment>
<sequence>MNLSSRLLTGAALLVALPAAMAASTVDMTVTGSIVPAACTPTLSIADFNHGKISKADLNTDKPTIIPTGKWGTLSVSCTAPTVYAIRGTDNRADTVAHYNMYVGPYGLGLTPAGEKLGAHYLDVHPTKSLIDGKPTFVSVGDAAGSRWSNAASANRAIRNNGELLGFHDTAGPITQPLAIKDATFSLLSTLVMAPAKGLTLTDEVALDGAATIEVVYL</sequence>
<dbReference type="EMBL" id="JACYWZ010000007">
    <property type="protein sequence ID" value="MBD8771445.1"/>
    <property type="molecule type" value="Genomic_DNA"/>
</dbReference>
<feature type="signal peptide" evidence="1">
    <location>
        <begin position="1"/>
        <end position="22"/>
    </location>
</feature>
<feature type="chain" id="PRO_5046501304" evidence="1">
    <location>
        <begin position="23"/>
        <end position="218"/>
    </location>
</feature>
<dbReference type="Pfam" id="PF06551">
    <property type="entry name" value="DUF1120"/>
    <property type="match status" value="1"/>
</dbReference>
<evidence type="ECO:0000256" key="1">
    <source>
        <dbReference type="SAM" id="SignalP"/>
    </source>
</evidence>
<gene>
    <name evidence="2" type="ORF">IFT38_18030</name>
</gene>
<evidence type="ECO:0000313" key="2">
    <source>
        <dbReference type="EMBL" id="MBD8771445.1"/>
    </source>
</evidence>
<keyword evidence="3" id="KW-1185">Reference proteome</keyword>
<name>A0ABR9C266_9PSED</name>
<dbReference type="RefSeq" id="WP_192068841.1">
    <property type="nucleotide sequence ID" value="NZ_JACYWY010000004.1"/>
</dbReference>
<protein>
    <submittedName>
        <fullName evidence="2">DUF1120 domain-containing protein</fullName>
    </submittedName>
</protein>
<dbReference type="Proteomes" id="UP000620025">
    <property type="component" value="Unassembled WGS sequence"/>
</dbReference>
<accession>A0ABR9C266</accession>
<proteinExistence type="predicted"/>
<organism evidence="2 3">
    <name type="scientific">Pseudomonas coleopterorum</name>
    <dbReference type="NCBI Taxonomy" id="1605838"/>
    <lineage>
        <taxon>Bacteria</taxon>
        <taxon>Pseudomonadati</taxon>
        <taxon>Pseudomonadota</taxon>
        <taxon>Gammaproteobacteria</taxon>
        <taxon>Pseudomonadales</taxon>
        <taxon>Pseudomonadaceae</taxon>
        <taxon>Pseudomonas</taxon>
    </lineage>
</organism>
<evidence type="ECO:0000313" key="3">
    <source>
        <dbReference type="Proteomes" id="UP000620025"/>
    </source>
</evidence>
<keyword evidence="1" id="KW-0732">Signal</keyword>
<reference evidence="2 3" key="1">
    <citation type="journal article" date="2020" name="FEMS Microbiol. Ecol.">
        <title>Temporal dynamics of bacterial communities during seed development and maturation.</title>
        <authorList>
            <person name="Chesneau G."/>
            <person name="Torres-Cortes G."/>
            <person name="Briand M."/>
            <person name="Darrasse A."/>
            <person name="Preveaux A."/>
            <person name="Marais C."/>
            <person name="Jacques M.A."/>
            <person name="Shade A."/>
            <person name="Barret M."/>
        </authorList>
    </citation>
    <scope>NUCLEOTIDE SEQUENCE [LARGE SCALE GENOMIC DNA]</scope>
    <source>
        <strain evidence="2 3">CFBP13599</strain>
    </source>
</reference>